<dbReference type="SUPFAM" id="SSF56784">
    <property type="entry name" value="HAD-like"/>
    <property type="match status" value="1"/>
</dbReference>
<protein>
    <submittedName>
        <fullName evidence="1">HAD family phosphatase</fullName>
    </submittedName>
</protein>
<evidence type="ECO:0000313" key="2">
    <source>
        <dbReference type="Proteomes" id="UP000316371"/>
    </source>
</evidence>
<dbReference type="OrthoDB" id="9814970at2"/>
<gene>
    <name evidence="1" type="ORF">FNW21_14040</name>
</gene>
<dbReference type="InterPro" id="IPR006379">
    <property type="entry name" value="HAD-SF_hydro_IIB"/>
</dbReference>
<dbReference type="InterPro" id="IPR023214">
    <property type="entry name" value="HAD_sf"/>
</dbReference>
<proteinExistence type="predicted"/>
<dbReference type="SFLD" id="SFLDG01140">
    <property type="entry name" value="C2.B:_Phosphomannomutase_and_P"/>
    <property type="match status" value="1"/>
</dbReference>
<dbReference type="GO" id="GO:0016791">
    <property type="term" value="F:phosphatase activity"/>
    <property type="evidence" value="ECO:0007669"/>
    <property type="project" value="TreeGrafter"/>
</dbReference>
<dbReference type="InterPro" id="IPR000150">
    <property type="entry name" value="Cof"/>
</dbReference>
<dbReference type="PANTHER" id="PTHR10000">
    <property type="entry name" value="PHOSPHOSERINE PHOSPHATASE"/>
    <property type="match status" value="1"/>
</dbReference>
<dbReference type="GO" id="GO:0000287">
    <property type="term" value="F:magnesium ion binding"/>
    <property type="evidence" value="ECO:0007669"/>
    <property type="project" value="TreeGrafter"/>
</dbReference>
<sequence>MKYKMLVVDMDDTLLTDDHKISKENATMLLKAQEMGVYVVLASGRPTSAMIAYAKELQCDVNNSYMISFNGSTITDLKADKVLFEHSLTKEQIHAIYDFSKQNNTHVITYLDNKIISESHSEYIDIESTITGLEHVIVPSFKDAVTTSAVKCLLLEEPNYLKGIEPLLKAAMPDLSVCMSKPFFLEAAPNGVDKGAAIQILAKKLNIHQSEIIAVGNAGNDLTMVQYAGLGVWVDNVDADLREFGDVIVASNNNHGVAEVVARFILN</sequence>
<name>A0A553DU69_9FLAO</name>
<accession>A0A553DU69</accession>
<keyword evidence="2" id="KW-1185">Reference proteome</keyword>
<dbReference type="Gene3D" id="3.40.50.1000">
    <property type="entry name" value="HAD superfamily/HAD-like"/>
    <property type="match status" value="1"/>
</dbReference>
<comment type="caution">
    <text evidence="1">The sequence shown here is derived from an EMBL/GenBank/DDBJ whole genome shotgun (WGS) entry which is preliminary data.</text>
</comment>
<dbReference type="NCBIfam" id="TIGR01484">
    <property type="entry name" value="HAD-SF-IIB"/>
    <property type="match status" value="1"/>
</dbReference>
<dbReference type="Gene3D" id="3.30.1240.10">
    <property type="match status" value="1"/>
</dbReference>
<dbReference type="CDD" id="cd07516">
    <property type="entry name" value="HAD_Pase"/>
    <property type="match status" value="1"/>
</dbReference>
<dbReference type="EMBL" id="VJZT01000017">
    <property type="protein sequence ID" value="TRX36279.1"/>
    <property type="molecule type" value="Genomic_DNA"/>
</dbReference>
<reference evidence="1 2" key="1">
    <citation type="submission" date="2019-07" db="EMBL/GenBank/DDBJ databases">
        <title>Novel species of Flavobacterium.</title>
        <authorList>
            <person name="Liu Q."/>
            <person name="Xin Y.-H."/>
        </authorList>
    </citation>
    <scope>NUCLEOTIDE SEQUENCE [LARGE SCALE GENOMIC DNA]</scope>
    <source>
        <strain evidence="1 2">LB1R34</strain>
    </source>
</reference>
<dbReference type="GO" id="GO:0005829">
    <property type="term" value="C:cytosol"/>
    <property type="evidence" value="ECO:0007669"/>
    <property type="project" value="TreeGrafter"/>
</dbReference>
<dbReference type="RefSeq" id="WP_144257384.1">
    <property type="nucleotide sequence ID" value="NZ_VJZT01000017.1"/>
</dbReference>
<dbReference type="PANTHER" id="PTHR10000:SF8">
    <property type="entry name" value="HAD SUPERFAMILY HYDROLASE-LIKE, TYPE 3"/>
    <property type="match status" value="1"/>
</dbReference>
<dbReference type="AlphaFoldDB" id="A0A553DU69"/>
<dbReference type="NCBIfam" id="TIGR00099">
    <property type="entry name" value="Cof-subfamily"/>
    <property type="match status" value="1"/>
</dbReference>
<dbReference type="InterPro" id="IPR036412">
    <property type="entry name" value="HAD-like_sf"/>
</dbReference>
<dbReference type="SFLD" id="SFLDS00003">
    <property type="entry name" value="Haloacid_Dehalogenase"/>
    <property type="match status" value="1"/>
</dbReference>
<organism evidence="1 2">
    <name type="scientific">Flavobacterium restrictum</name>
    <dbReference type="NCBI Taxonomy" id="2594428"/>
    <lineage>
        <taxon>Bacteria</taxon>
        <taxon>Pseudomonadati</taxon>
        <taxon>Bacteroidota</taxon>
        <taxon>Flavobacteriia</taxon>
        <taxon>Flavobacteriales</taxon>
        <taxon>Flavobacteriaceae</taxon>
        <taxon>Flavobacterium</taxon>
    </lineage>
</organism>
<dbReference type="Pfam" id="PF08282">
    <property type="entry name" value="Hydrolase_3"/>
    <property type="match status" value="1"/>
</dbReference>
<evidence type="ECO:0000313" key="1">
    <source>
        <dbReference type="EMBL" id="TRX36279.1"/>
    </source>
</evidence>
<dbReference type="Proteomes" id="UP000316371">
    <property type="component" value="Unassembled WGS sequence"/>
</dbReference>